<protein>
    <submittedName>
        <fullName evidence="1">Uncharacterized protein</fullName>
    </submittedName>
</protein>
<evidence type="ECO:0000313" key="1">
    <source>
        <dbReference type="EMBL" id="MFL0194447.1"/>
    </source>
</evidence>
<proteinExistence type="predicted"/>
<reference evidence="1 2" key="1">
    <citation type="submission" date="2024-11" db="EMBL/GenBank/DDBJ databases">
        <authorList>
            <person name="Heng Y.C."/>
            <person name="Lim A.C.H."/>
            <person name="Lee J.K.Y."/>
            <person name="Kittelmann S."/>
        </authorList>
    </citation>
    <scope>NUCLEOTIDE SEQUENCE [LARGE SCALE GENOMIC DNA]</scope>
    <source>
        <strain evidence="1 2">WILCCON 0269</strain>
    </source>
</reference>
<evidence type="ECO:0000313" key="2">
    <source>
        <dbReference type="Proteomes" id="UP001623660"/>
    </source>
</evidence>
<organism evidence="1 2">
    <name type="scientific">Candidatus Clostridium eludens</name>
    <dbReference type="NCBI Taxonomy" id="3381663"/>
    <lineage>
        <taxon>Bacteria</taxon>
        <taxon>Bacillati</taxon>
        <taxon>Bacillota</taxon>
        <taxon>Clostridia</taxon>
        <taxon>Eubacteriales</taxon>
        <taxon>Clostridiaceae</taxon>
        <taxon>Clostridium</taxon>
    </lineage>
</organism>
<dbReference type="EMBL" id="JBJHZX010000002">
    <property type="protein sequence ID" value="MFL0194447.1"/>
    <property type="molecule type" value="Genomic_DNA"/>
</dbReference>
<comment type="caution">
    <text evidence="1">The sequence shown here is derived from an EMBL/GenBank/DDBJ whole genome shotgun (WGS) entry which is preliminary data.</text>
</comment>
<accession>A0ABW8SFF8</accession>
<sequence>MDLKQDKKEGYEYKTAKQMKELADQENIKVLDIKKETEKTLRKILDTIEIMAEKGDYSTSYMCNKAESSIIDSVTLELQKLGFRTELVEFGGTKAISIKWDLGDNVGIKIYVKDEKENNN</sequence>
<name>A0ABW8SFF8_9CLOT</name>
<keyword evidence="2" id="KW-1185">Reference proteome</keyword>
<dbReference type="RefSeq" id="WP_406790567.1">
    <property type="nucleotide sequence ID" value="NZ_JBJHZX010000002.1"/>
</dbReference>
<gene>
    <name evidence="1" type="ORF">ACJDU8_02500</name>
</gene>
<dbReference type="Proteomes" id="UP001623660">
    <property type="component" value="Unassembled WGS sequence"/>
</dbReference>